<feature type="repeat" description="ANK" evidence="3">
    <location>
        <begin position="158"/>
        <end position="190"/>
    </location>
</feature>
<dbReference type="InterPro" id="IPR036770">
    <property type="entry name" value="Ankyrin_rpt-contain_sf"/>
</dbReference>
<evidence type="ECO:0000256" key="4">
    <source>
        <dbReference type="SAM" id="MobiDB-lite"/>
    </source>
</evidence>
<organism evidence="5 6">
    <name type="scientific">Pseudocercospora fuligena</name>
    <dbReference type="NCBI Taxonomy" id="685502"/>
    <lineage>
        <taxon>Eukaryota</taxon>
        <taxon>Fungi</taxon>
        <taxon>Dikarya</taxon>
        <taxon>Ascomycota</taxon>
        <taxon>Pezizomycotina</taxon>
        <taxon>Dothideomycetes</taxon>
        <taxon>Dothideomycetidae</taxon>
        <taxon>Mycosphaerellales</taxon>
        <taxon>Mycosphaerellaceae</taxon>
        <taxon>Pseudocercospora</taxon>
    </lineage>
</organism>
<dbReference type="GO" id="GO:0045944">
    <property type="term" value="P:positive regulation of transcription by RNA polymerase II"/>
    <property type="evidence" value="ECO:0007669"/>
    <property type="project" value="TreeGrafter"/>
</dbReference>
<feature type="compositionally biased region" description="Low complexity" evidence="4">
    <location>
        <begin position="114"/>
        <end position="123"/>
    </location>
</feature>
<sequence length="415" mass="44640">METLRHLLLSLQQSLASETTLSSDLDSFLEQIRSQRLMLDFFVNSSSSSGLPPTPPMDSQMSLDKLQVPVVEENTGITPSVDEKCWIEPPPEYSPPTNDSFPLIAEKADRKSRPSSPTSETSSQNADALHNALISNDTATLTELLSQGADPSTTFGDLQRTPLHLAAHLNHHTCISTLLKHGVEMSTEDAKGDTPLHLAAWAGNVETLNILISHGADVDWLSGRDGYSPLWCAISAHQIDAARLLLKHGARVSLKANGLMPLHQAAVTGQSAMCELLIERGAKIDCLDDDKNTPLHYASACGSVASVKSLLRAGVDIEAKQTYGLRPVHWAAHKNHVEVLGLMLDSGAKIDVKAEEGATPLHLAAARGHVAVVKLLLERGCSRRPGSARWDGVVGSPAEMAKGKGFGRVVRLLRN</sequence>
<dbReference type="PANTHER" id="PTHR24193">
    <property type="entry name" value="ANKYRIN REPEAT PROTEIN"/>
    <property type="match status" value="1"/>
</dbReference>
<comment type="caution">
    <text evidence="5">The sequence shown here is derived from an EMBL/GenBank/DDBJ whole genome shotgun (WGS) entry which is preliminary data.</text>
</comment>
<dbReference type="AlphaFoldDB" id="A0A8H6R396"/>
<dbReference type="Gene3D" id="1.25.40.20">
    <property type="entry name" value="Ankyrin repeat-containing domain"/>
    <property type="match status" value="2"/>
</dbReference>
<dbReference type="SMART" id="SM00248">
    <property type="entry name" value="ANK"/>
    <property type="match status" value="8"/>
</dbReference>
<feature type="repeat" description="ANK" evidence="3">
    <location>
        <begin position="191"/>
        <end position="223"/>
    </location>
</feature>
<reference evidence="5" key="1">
    <citation type="submission" date="2020-04" db="EMBL/GenBank/DDBJ databases">
        <title>Draft genome resource of the tomato pathogen Pseudocercospora fuligena.</title>
        <authorList>
            <person name="Zaccaron A."/>
        </authorList>
    </citation>
    <scope>NUCLEOTIDE SEQUENCE</scope>
    <source>
        <strain evidence="5">PF001</strain>
    </source>
</reference>
<feature type="region of interest" description="Disordered" evidence="4">
    <location>
        <begin position="81"/>
        <end position="102"/>
    </location>
</feature>
<feature type="repeat" description="ANK" evidence="3">
    <location>
        <begin position="323"/>
        <end position="355"/>
    </location>
</feature>
<feature type="repeat" description="ANK" evidence="3">
    <location>
        <begin position="225"/>
        <end position="257"/>
    </location>
</feature>
<evidence type="ECO:0000256" key="2">
    <source>
        <dbReference type="ARBA" id="ARBA00023043"/>
    </source>
</evidence>
<dbReference type="Proteomes" id="UP000660729">
    <property type="component" value="Unassembled WGS sequence"/>
</dbReference>
<dbReference type="EMBL" id="JABCIY010000342">
    <property type="protein sequence ID" value="KAF7185116.1"/>
    <property type="molecule type" value="Genomic_DNA"/>
</dbReference>
<dbReference type="InterPro" id="IPR002110">
    <property type="entry name" value="Ankyrin_rpt"/>
</dbReference>
<dbReference type="GO" id="GO:0005634">
    <property type="term" value="C:nucleus"/>
    <property type="evidence" value="ECO:0007669"/>
    <property type="project" value="TreeGrafter"/>
</dbReference>
<gene>
    <name evidence="5" type="ORF">HII31_13391</name>
</gene>
<proteinExistence type="predicted"/>
<evidence type="ECO:0000313" key="5">
    <source>
        <dbReference type="EMBL" id="KAF7185116.1"/>
    </source>
</evidence>
<dbReference type="PROSITE" id="PS50088">
    <property type="entry name" value="ANK_REPEAT"/>
    <property type="match status" value="7"/>
</dbReference>
<keyword evidence="2 3" id="KW-0040">ANK repeat</keyword>
<accession>A0A8H6R396</accession>
<dbReference type="OrthoDB" id="3639039at2759"/>
<dbReference type="PRINTS" id="PR01415">
    <property type="entry name" value="ANKYRIN"/>
</dbReference>
<dbReference type="GO" id="GO:0000976">
    <property type="term" value="F:transcription cis-regulatory region binding"/>
    <property type="evidence" value="ECO:0007669"/>
    <property type="project" value="TreeGrafter"/>
</dbReference>
<dbReference type="Pfam" id="PF12796">
    <property type="entry name" value="Ank_2"/>
    <property type="match status" value="3"/>
</dbReference>
<protein>
    <submittedName>
        <fullName evidence="5">Ankyrin-1</fullName>
    </submittedName>
</protein>
<keyword evidence="6" id="KW-1185">Reference proteome</keyword>
<evidence type="ECO:0000256" key="1">
    <source>
        <dbReference type="ARBA" id="ARBA00022737"/>
    </source>
</evidence>
<feature type="region of interest" description="Disordered" evidence="4">
    <location>
        <begin position="107"/>
        <end position="126"/>
    </location>
</feature>
<dbReference type="PROSITE" id="PS50297">
    <property type="entry name" value="ANK_REP_REGION"/>
    <property type="match status" value="7"/>
</dbReference>
<feature type="repeat" description="ANK" evidence="3">
    <location>
        <begin position="257"/>
        <end position="289"/>
    </location>
</feature>
<evidence type="ECO:0000256" key="3">
    <source>
        <dbReference type="PROSITE-ProRule" id="PRU00023"/>
    </source>
</evidence>
<name>A0A8H6R396_9PEZI</name>
<feature type="repeat" description="ANK" evidence="3">
    <location>
        <begin position="356"/>
        <end position="380"/>
    </location>
</feature>
<dbReference type="SUPFAM" id="SSF48403">
    <property type="entry name" value="Ankyrin repeat"/>
    <property type="match status" value="1"/>
</dbReference>
<dbReference type="PANTHER" id="PTHR24193:SF121">
    <property type="entry name" value="ADA2A-CONTAINING COMPLEX COMPONENT 3, ISOFORM D"/>
    <property type="match status" value="1"/>
</dbReference>
<keyword evidence="1" id="KW-0677">Repeat</keyword>
<feature type="repeat" description="ANK" evidence="3">
    <location>
        <begin position="290"/>
        <end position="322"/>
    </location>
</feature>
<evidence type="ECO:0000313" key="6">
    <source>
        <dbReference type="Proteomes" id="UP000660729"/>
    </source>
</evidence>
<dbReference type="InterPro" id="IPR050663">
    <property type="entry name" value="Ankyrin-SOCS_Box"/>
</dbReference>